<dbReference type="EMBL" id="GBXM01083920">
    <property type="protein sequence ID" value="JAH24657.1"/>
    <property type="molecule type" value="Transcribed_RNA"/>
</dbReference>
<accession>A0A0E9R799</accession>
<sequence>MSTSDVFVFKPLSVRSLGSEAQKRVLRGTIFCAK</sequence>
<name>A0A0E9R799_ANGAN</name>
<protein>
    <submittedName>
        <fullName evidence="1">Uncharacterized protein</fullName>
    </submittedName>
</protein>
<evidence type="ECO:0000313" key="1">
    <source>
        <dbReference type="EMBL" id="JAH24657.1"/>
    </source>
</evidence>
<dbReference type="AlphaFoldDB" id="A0A0E9R799"/>
<proteinExistence type="predicted"/>
<reference evidence="1" key="1">
    <citation type="submission" date="2014-11" db="EMBL/GenBank/DDBJ databases">
        <authorList>
            <person name="Amaro Gonzalez C."/>
        </authorList>
    </citation>
    <scope>NUCLEOTIDE SEQUENCE</scope>
</reference>
<organism evidence="1">
    <name type="scientific">Anguilla anguilla</name>
    <name type="common">European freshwater eel</name>
    <name type="synonym">Muraena anguilla</name>
    <dbReference type="NCBI Taxonomy" id="7936"/>
    <lineage>
        <taxon>Eukaryota</taxon>
        <taxon>Metazoa</taxon>
        <taxon>Chordata</taxon>
        <taxon>Craniata</taxon>
        <taxon>Vertebrata</taxon>
        <taxon>Euteleostomi</taxon>
        <taxon>Actinopterygii</taxon>
        <taxon>Neopterygii</taxon>
        <taxon>Teleostei</taxon>
        <taxon>Anguilliformes</taxon>
        <taxon>Anguillidae</taxon>
        <taxon>Anguilla</taxon>
    </lineage>
</organism>
<reference evidence="1" key="2">
    <citation type="journal article" date="2015" name="Fish Shellfish Immunol.">
        <title>Early steps in the European eel (Anguilla anguilla)-Vibrio vulnificus interaction in the gills: Role of the RtxA13 toxin.</title>
        <authorList>
            <person name="Callol A."/>
            <person name="Pajuelo D."/>
            <person name="Ebbesson L."/>
            <person name="Teles M."/>
            <person name="MacKenzie S."/>
            <person name="Amaro C."/>
        </authorList>
    </citation>
    <scope>NUCLEOTIDE SEQUENCE</scope>
</reference>